<dbReference type="PANTHER" id="PTHR24324:SF5">
    <property type="entry name" value="HEMATOPOIETICALLY-EXPRESSED HOMEOBOX PROTEIN HHEX"/>
    <property type="match status" value="1"/>
</dbReference>
<evidence type="ECO:0000256" key="2">
    <source>
        <dbReference type="ARBA" id="ARBA00023125"/>
    </source>
</evidence>
<feature type="compositionally biased region" description="Low complexity" evidence="7">
    <location>
        <begin position="229"/>
        <end position="247"/>
    </location>
</feature>
<feature type="DNA-binding region" description="Homeobox" evidence="5">
    <location>
        <begin position="120"/>
        <end position="179"/>
    </location>
</feature>
<evidence type="ECO:0000256" key="5">
    <source>
        <dbReference type="PROSITE-ProRule" id="PRU00108"/>
    </source>
</evidence>
<dbReference type="InterPro" id="IPR017970">
    <property type="entry name" value="Homeobox_CS"/>
</dbReference>
<feature type="compositionally biased region" description="Polar residues" evidence="7">
    <location>
        <begin position="258"/>
        <end position="270"/>
    </location>
</feature>
<dbReference type="GO" id="GO:0005634">
    <property type="term" value="C:nucleus"/>
    <property type="evidence" value="ECO:0007669"/>
    <property type="project" value="UniProtKB-SubCell"/>
</dbReference>
<feature type="domain" description="Homeobox" evidence="8">
    <location>
        <begin position="9"/>
        <end position="70"/>
    </location>
</feature>
<evidence type="ECO:0000256" key="3">
    <source>
        <dbReference type="ARBA" id="ARBA00023155"/>
    </source>
</evidence>
<dbReference type="GO" id="GO:0030154">
    <property type="term" value="P:cell differentiation"/>
    <property type="evidence" value="ECO:0007669"/>
    <property type="project" value="TreeGrafter"/>
</dbReference>
<evidence type="ECO:0000259" key="8">
    <source>
        <dbReference type="PROSITE" id="PS50071"/>
    </source>
</evidence>
<feature type="DNA-binding region" description="Homeobox" evidence="5">
    <location>
        <begin position="11"/>
        <end position="71"/>
    </location>
</feature>
<dbReference type="InterPro" id="IPR051000">
    <property type="entry name" value="Homeobox_DNA-bind_prot"/>
</dbReference>
<evidence type="ECO:0000256" key="6">
    <source>
        <dbReference type="RuleBase" id="RU000682"/>
    </source>
</evidence>
<feature type="region of interest" description="Disordered" evidence="7">
    <location>
        <begin position="304"/>
        <end position="401"/>
    </location>
</feature>
<feature type="domain" description="Homeobox" evidence="8">
    <location>
        <begin position="245"/>
        <end position="305"/>
    </location>
</feature>
<gene>
    <name evidence="9" type="ORF">FB45DRAFT_329388</name>
</gene>
<dbReference type="PROSITE" id="PS50071">
    <property type="entry name" value="HOMEOBOX_2"/>
    <property type="match status" value="3"/>
</dbReference>
<evidence type="ECO:0000256" key="1">
    <source>
        <dbReference type="ARBA" id="ARBA00004123"/>
    </source>
</evidence>
<evidence type="ECO:0000256" key="4">
    <source>
        <dbReference type="ARBA" id="ARBA00023242"/>
    </source>
</evidence>
<sequence>MPPLKAPLDHLKKPRHRHSAVQLAALNNLFADTGGHPSLNQRTELAHTLGLETKSVNAYFQNKRASSKKQPRGTPYDPPARIHLPPIDDDYHYRPDGYFRPQAPPLLDQDPRSRNHSPFDDRSRWRLSPIHVKELQRIYRTNPYPSIAETKALAEQLATHHQIITDWFQAERTFDRRTDYPNERITLPPISSLPLPPGSSHPSLTGVRRPDAYIYPSRRSPSPRNDVPAASTSQYSSMSSAALSLSSRQRRGRPDPFQLNSLRGLLNQTPTPSIEQRSALAREIGMDLGKVTNWFRNLRQSARKRARGHGGTMTAGSFSDDEHHDGVGTVYLSSPSRSRSETPAAPEECERDPRGRGRVFHSSDDDDESEAVTPSSSPPLSPNELVVDHRDRDNTKGQGHLTSVPYEDALLLLGFHRHAGVF</sequence>
<dbReference type="SMART" id="SM00389">
    <property type="entry name" value="HOX"/>
    <property type="match status" value="3"/>
</dbReference>
<feature type="region of interest" description="Disordered" evidence="7">
    <location>
        <begin position="181"/>
        <end position="270"/>
    </location>
</feature>
<dbReference type="CDD" id="cd00086">
    <property type="entry name" value="homeodomain"/>
    <property type="match status" value="2"/>
</dbReference>
<evidence type="ECO:0000313" key="10">
    <source>
        <dbReference type="Proteomes" id="UP001221142"/>
    </source>
</evidence>
<dbReference type="InterPro" id="IPR009057">
    <property type="entry name" value="Homeodomain-like_sf"/>
</dbReference>
<dbReference type="GO" id="GO:0000981">
    <property type="term" value="F:DNA-binding transcription factor activity, RNA polymerase II-specific"/>
    <property type="evidence" value="ECO:0007669"/>
    <property type="project" value="InterPro"/>
</dbReference>
<comment type="caution">
    <text evidence="9">The sequence shown here is derived from an EMBL/GenBank/DDBJ whole genome shotgun (WGS) entry which is preliminary data.</text>
</comment>
<dbReference type="SUPFAM" id="SSF46689">
    <property type="entry name" value="Homeodomain-like"/>
    <property type="match status" value="3"/>
</dbReference>
<dbReference type="PANTHER" id="PTHR24324">
    <property type="entry name" value="HOMEOBOX PROTEIN HHEX"/>
    <property type="match status" value="1"/>
</dbReference>
<dbReference type="Gene3D" id="1.10.10.60">
    <property type="entry name" value="Homeodomain-like"/>
    <property type="match status" value="3"/>
</dbReference>
<evidence type="ECO:0000256" key="7">
    <source>
        <dbReference type="SAM" id="MobiDB-lite"/>
    </source>
</evidence>
<dbReference type="AlphaFoldDB" id="A0AAD7B5U9"/>
<dbReference type="InterPro" id="IPR001356">
    <property type="entry name" value="HD"/>
</dbReference>
<feature type="region of interest" description="Disordered" evidence="7">
    <location>
        <begin position="61"/>
        <end position="121"/>
    </location>
</feature>
<dbReference type="Proteomes" id="UP001221142">
    <property type="component" value="Unassembled WGS sequence"/>
</dbReference>
<protein>
    <submittedName>
        <fullName evidence="9">Homeodomain transcription factor</fullName>
    </submittedName>
</protein>
<keyword evidence="2 5" id="KW-0238">DNA-binding</keyword>
<feature type="DNA-binding region" description="Homeobox" evidence="5">
    <location>
        <begin position="247"/>
        <end position="306"/>
    </location>
</feature>
<dbReference type="PROSITE" id="PS00027">
    <property type="entry name" value="HOMEOBOX_1"/>
    <property type="match status" value="1"/>
</dbReference>
<keyword evidence="3 5" id="KW-0371">Homeobox</keyword>
<feature type="compositionally biased region" description="Basic and acidic residues" evidence="7">
    <location>
        <begin position="386"/>
        <end position="395"/>
    </location>
</feature>
<comment type="subcellular location">
    <subcellularLocation>
        <location evidence="1 5 6">Nucleus</location>
    </subcellularLocation>
</comment>
<feature type="compositionally biased region" description="Basic and acidic residues" evidence="7">
    <location>
        <begin position="109"/>
        <end position="121"/>
    </location>
</feature>
<dbReference type="GO" id="GO:0000978">
    <property type="term" value="F:RNA polymerase II cis-regulatory region sequence-specific DNA binding"/>
    <property type="evidence" value="ECO:0007669"/>
    <property type="project" value="TreeGrafter"/>
</dbReference>
<keyword evidence="10" id="KW-1185">Reference proteome</keyword>
<evidence type="ECO:0000313" key="9">
    <source>
        <dbReference type="EMBL" id="KAJ7610985.1"/>
    </source>
</evidence>
<keyword evidence="4 5" id="KW-0539">Nucleus</keyword>
<organism evidence="9 10">
    <name type="scientific">Roridomyces roridus</name>
    <dbReference type="NCBI Taxonomy" id="1738132"/>
    <lineage>
        <taxon>Eukaryota</taxon>
        <taxon>Fungi</taxon>
        <taxon>Dikarya</taxon>
        <taxon>Basidiomycota</taxon>
        <taxon>Agaricomycotina</taxon>
        <taxon>Agaricomycetes</taxon>
        <taxon>Agaricomycetidae</taxon>
        <taxon>Agaricales</taxon>
        <taxon>Marasmiineae</taxon>
        <taxon>Mycenaceae</taxon>
        <taxon>Roridomyces</taxon>
    </lineage>
</organism>
<accession>A0AAD7B5U9</accession>
<dbReference type="Pfam" id="PF00046">
    <property type="entry name" value="Homeodomain"/>
    <property type="match status" value="3"/>
</dbReference>
<reference evidence="9" key="1">
    <citation type="submission" date="2023-03" db="EMBL/GenBank/DDBJ databases">
        <title>Massive genome expansion in bonnet fungi (Mycena s.s.) driven by repeated elements and novel gene families across ecological guilds.</title>
        <authorList>
            <consortium name="Lawrence Berkeley National Laboratory"/>
            <person name="Harder C.B."/>
            <person name="Miyauchi S."/>
            <person name="Viragh M."/>
            <person name="Kuo A."/>
            <person name="Thoen E."/>
            <person name="Andreopoulos B."/>
            <person name="Lu D."/>
            <person name="Skrede I."/>
            <person name="Drula E."/>
            <person name="Henrissat B."/>
            <person name="Morin E."/>
            <person name="Kohler A."/>
            <person name="Barry K."/>
            <person name="LaButti K."/>
            <person name="Morin E."/>
            <person name="Salamov A."/>
            <person name="Lipzen A."/>
            <person name="Mereny Z."/>
            <person name="Hegedus B."/>
            <person name="Baldrian P."/>
            <person name="Stursova M."/>
            <person name="Weitz H."/>
            <person name="Taylor A."/>
            <person name="Grigoriev I.V."/>
            <person name="Nagy L.G."/>
            <person name="Martin F."/>
            <person name="Kauserud H."/>
        </authorList>
    </citation>
    <scope>NUCLEOTIDE SEQUENCE</scope>
    <source>
        <strain evidence="9">9284</strain>
    </source>
</reference>
<feature type="domain" description="Homeobox" evidence="8">
    <location>
        <begin position="118"/>
        <end position="178"/>
    </location>
</feature>
<name>A0AAD7B5U9_9AGAR</name>
<proteinExistence type="predicted"/>
<dbReference type="EMBL" id="JARKIF010000034">
    <property type="protein sequence ID" value="KAJ7610985.1"/>
    <property type="molecule type" value="Genomic_DNA"/>
</dbReference>